<dbReference type="Proteomes" id="UP000461162">
    <property type="component" value="Unassembled WGS sequence"/>
</dbReference>
<comment type="caution">
    <text evidence="1">The sequence shown here is derived from an EMBL/GenBank/DDBJ whole genome shotgun (WGS) entry which is preliminary data.</text>
</comment>
<evidence type="ECO:0008006" key="3">
    <source>
        <dbReference type="Google" id="ProtNLM"/>
    </source>
</evidence>
<organism evidence="1 2">
    <name type="scientific">Pseudodesulfovibrio alkaliphilus</name>
    <dbReference type="NCBI Taxonomy" id="2661613"/>
    <lineage>
        <taxon>Bacteria</taxon>
        <taxon>Pseudomonadati</taxon>
        <taxon>Thermodesulfobacteriota</taxon>
        <taxon>Desulfovibrionia</taxon>
        <taxon>Desulfovibrionales</taxon>
        <taxon>Desulfovibrionaceae</taxon>
    </lineage>
</organism>
<proteinExistence type="predicted"/>
<gene>
    <name evidence="1" type="ORF">GKC30_08880</name>
</gene>
<name>A0A7K1KNW8_9BACT</name>
<dbReference type="RefSeq" id="WP_155934220.1">
    <property type="nucleotide sequence ID" value="NZ_WODC01000005.1"/>
</dbReference>
<dbReference type="Gene3D" id="3.40.190.10">
    <property type="entry name" value="Periplasmic binding protein-like II"/>
    <property type="match status" value="2"/>
</dbReference>
<dbReference type="SUPFAM" id="SSF53850">
    <property type="entry name" value="Periplasmic binding protein-like II"/>
    <property type="match status" value="1"/>
</dbReference>
<protein>
    <recommendedName>
        <fullName evidence="3">ABC transporter substrate-binding protein</fullName>
    </recommendedName>
</protein>
<dbReference type="EMBL" id="WODC01000005">
    <property type="protein sequence ID" value="MUM77747.1"/>
    <property type="molecule type" value="Genomic_DNA"/>
</dbReference>
<reference evidence="1 2" key="1">
    <citation type="submission" date="2019-11" db="EMBL/GenBank/DDBJ databases">
        <title>Pseudodesulfovibrio alkaliphilus, sp. nov., an alkaliphilic sulfate-reducing bacteria from mud volcano of Taman peninsula, Russia.</title>
        <authorList>
            <person name="Frolova A."/>
            <person name="Merkel A.Y."/>
            <person name="Slobodkin A.I."/>
        </authorList>
    </citation>
    <scope>NUCLEOTIDE SEQUENCE [LARGE SCALE GENOMIC DNA]</scope>
    <source>
        <strain evidence="1 2">F-1</strain>
    </source>
</reference>
<evidence type="ECO:0000313" key="2">
    <source>
        <dbReference type="Proteomes" id="UP000461162"/>
    </source>
</evidence>
<evidence type="ECO:0000313" key="1">
    <source>
        <dbReference type="EMBL" id="MUM77747.1"/>
    </source>
</evidence>
<accession>A0A7K1KNW8</accession>
<dbReference type="AlphaFoldDB" id="A0A7K1KNW8"/>
<sequence length="332" mass="35719">MKKRQLALVALLFALAAWGGLLLVSQARQSAPVGGRTILAVHTSGQATTPQMPLWLALAKGELGFEPDIRYWKNLDDLRGSLLAGQGDIWVGHIDGFAQAALRGAPVRLVCVTGWKKFFFLTSRADIASFEDILRLPAHTEIASAPPHSPAVAVLRALEGAGLPRFNYAQHEAGQLSLKAMRGDADLLLLPEPLVTALLAKMPELRVVASVEEEYGRLTGGEPLLPIAGIAVNTATLARHPGLDRLLEEALRRQEPALLINPEEGLAALPAEFDQFIDPEIVRASLARDVIRVRSAAESEAMIRDYLGMVFPESVGPDGVIALPEGFFGGTR</sequence>
<keyword evidence="2" id="KW-1185">Reference proteome</keyword>